<dbReference type="InterPro" id="IPR015422">
    <property type="entry name" value="PyrdxlP-dep_Trfase_small"/>
</dbReference>
<name>A0A521B9X8_9FLAO</name>
<dbReference type="AlphaFoldDB" id="A0A521B9X8"/>
<sequence>MRPETLNKKHMNLFNVYPLYDITPVKAVDCTIIDDKGVEYLDLYSGHGVISIGHTQPDYVAKLKNQIDNLGFYSNAIQNPLQVELAQKLGKLSGLEDYELFLCSSGAEANENALKLASFHNGKSRVVAFDNSFHGRTSAAVAVTDNKKIVAPINAQQVVTFLPLNQIELVEAELAKGDVTAVIIEGIQGVGGLDQGTTEFFQALEKVCKKHDVVLILDEVQSGYGRSGKFFAFQHHGINADIISVAKGMGNGFPVGGILISPKFEASFGLLGTTFGGSHLSCAAGIAVLDVIEKLDLQKNVNEVYEYFLEKIKELEGIKQVKGKGLMLGVEFDFDVAALRKKLIIEKHIFTGSANNKNLLRILPPLTVKKADIDTFVKALKESLEELKN</sequence>
<dbReference type="SUPFAM" id="SSF53383">
    <property type="entry name" value="PLP-dependent transferases"/>
    <property type="match status" value="1"/>
</dbReference>
<evidence type="ECO:0000313" key="6">
    <source>
        <dbReference type="EMBL" id="SMO43892.1"/>
    </source>
</evidence>
<protein>
    <submittedName>
        <fullName evidence="6">Acetylornithine aminotransferase</fullName>
    </submittedName>
</protein>
<dbReference type="InterPro" id="IPR049704">
    <property type="entry name" value="Aminotrans_3_PPA_site"/>
</dbReference>
<evidence type="ECO:0000256" key="5">
    <source>
        <dbReference type="RuleBase" id="RU003560"/>
    </source>
</evidence>
<dbReference type="FunFam" id="3.40.640.10:FF:000004">
    <property type="entry name" value="Acetylornithine aminotransferase"/>
    <property type="match status" value="1"/>
</dbReference>
<evidence type="ECO:0000256" key="2">
    <source>
        <dbReference type="ARBA" id="ARBA00022576"/>
    </source>
</evidence>
<evidence type="ECO:0000256" key="1">
    <source>
        <dbReference type="ARBA" id="ARBA00001933"/>
    </source>
</evidence>
<dbReference type="GO" id="GO:0030170">
    <property type="term" value="F:pyridoxal phosphate binding"/>
    <property type="evidence" value="ECO:0007669"/>
    <property type="project" value="InterPro"/>
</dbReference>
<dbReference type="PANTHER" id="PTHR11986">
    <property type="entry name" value="AMINOTRANSFERASE CLASS III"/>
    <property type="match status" value="1"/>
</dbReference>
<dbReference type="InterPro" id="IPR015421">
    <property type="entry name" value="PyrdxlP-dep_Trfase_major"/>
</dbReference>
<organism evidence="6 7">
    <name type="scientific">Flavobacterium nitrogenifigens</name>
    <dbReference type="NCBI Taxonomy" id="1617283"/>
    <lineage>
        <taxon>Bacteria</taxon>
        <taxon>Pseudomonadati</taxon>
        <taxon>Bacteroidota</taxon>
        <taxon>Flavobacteriia</taxon>
        <taxon>Flavobacteriales</taxon>
        <taxon>Flavobacteriaceae</taxon>
        <taxon>Flavobacterium</taxon>
    </lineage>
</organism>
<dbReference type="CDD" id="cd00610">
    <property type="entry name" value="OAT_like"/>
    <property type="match status" value="1"/>
</dbReference>
<comment type="similarity">
    <text evidence="5">Belongs to the class-III pyridoxal-phosphate-dependent aminotransferase family.</text>
</comment>
<accession>A0A521B9X8</accession>
<gene>
    <name evidence="6" type="ORF">SAMN06265220_101792</name>
</gene>
<dbReference type="InterPro" id="IPR050103">
    <property type="entry name" value="Class-III_PLP-dep_AT"/>
</dbReference>
<proteinExistence type="inferred from homology"/>
<evidence type="ECO:0000313" key="7">
    <source>
        <dbReference type="Proteomes" id="UP000319267"/>
    </source>
</evidence>
<dbReference type="EMBL" id="FXTQ01000001">
    <property type="protein sequence ID" value="SMO43892.1"/>
    <property type="molecule type" value="Genomic_DNA"/>
</dbReference>
<evidence type="ECO:0000256" key="3">
    <source>
        <dbReference type="ARBA" id="ARBA00022679"/>
    </source>
</evidence>
<keyword evidence="4 5" id="KW-0663">Pyridoxal phosphate</keyword>
<dbReference type="InterPro" id="IPR005814">
    <property type="entry name" value="Aminotrans_3"/>
</dbReference>
<comment type="cofactor">
    <cofactor evidence="1">
        <name>pyridoxal 5'-phosphate</name>
        <dbReference type="ChEBI" id="CHEBI:597326"/>
    </cofactor>
</comment>
<keyword evidence="7" id="KW-1185">Reference proteome</keyword>
<dbReference type="Gene3D" id="3.90.1150.10">
    <property type="entry name" value="Aspartate Aminotransferase, domain 1"/>
    <property type="match status" value="1"/>
</dbReference>
<dbReference type="Pfam" id="PF00202">
    <property type="entry name" value="Aminotran_3"/>
    <property type="match status" value="1"/>
</dbReference>
<dbReference type="Gene3D" id="3.40.640.10">
    <property type="entry name" value="Type I PLP-dependent aspartate aminotransferase-like (Major domain)"/>
    <property type="match status" value="1"/>
</dbReference>
<keyword evidence="2 6" id="KW-0032">Aminotransferase</keyword>
<dbReference type="GO" id="GO:0042802">
    <property type="term" value="F:identical protein binding"/>
    <property type="evidence" value="ECO:0007669"/>
    <property type="project" value="TreeGrafter"/>
</dbReference>
<dbReference type="Proteomes" id="UP000319267">
    <property type="component" value="Unassembled WGS sequence"/>
</dbReference>
<reference evidence="6 7" key="1">
    <citation type="submission" date="2017-05" db="EMBL/GenBank/DDBJ databases">
        <authorList>
            <person name="Varghese N."/>
            <person name="Submissions S."/>
        </authorList>
    </citation>
    <scope>NUCLEOTIDE SEQUENCE [LARGE SCALE GENOMIC DNA]</scope>
    <source>
        <strain evidence="6 7">DSM 29982</strain>
    </source>
</reference>
<dbReference type="PIRSF" id="PIRSF000521">
    <property type="entry name" value="Transaminase_4ab_Lys_Orn"/>
    <property type="match status" value="1"/>
</dbReference>
<evidence type="ECO:0000256" key="4">
    <source>
        <dbReference type="ARBA" id="ARBA00022898"/>
    </source>
</evidence>
<dbReference type="PANTHER" id="PTHR11986:SF79">
    <property type="entry name" value="ACETYLORNITHINE AMINOTRANSFERASE, MITOCHONDRIAL"/>
    <property type="match status" value="1"/>
</dbReference>
<dbReference type="PROSITE" id="PS00600">
    <property type="entry name" value="AA_TRANSFER_CLASS_3"/>
    <property type="match status" value="1"/>
</dbReference>
<dbReference type="GO" id="GO:0008483">
    <property type="term" value="F:transaminase activity"/>
    <property type="evidence" value="ECO:0007669"/>
    <property type="project" value="UniProtKB-KW"/>
</dbReference>
<dbReference type="InterPro" id="IPR015424">
    <property type="entry name" value="PyrdxlP-dep_Trfase"/>
</dbReference>
<keyword evidence="3 6" id="KW-0808">Transferase</keyword>